<protein>
    <submittedName>
        <fullName evidence="7">Rhomboid family intramembrane serine protease</fullName>
    </submittedName>
</protein>
<comment type="caution">
    <text evidence="7">The sequence shown here is derived from an EMBL/GenBank/DDBJ whole genome shotgun (WGS) entry which is preliminary data.</text>
</comment>
<dbReference type="InterPro" id="IPR035952">
    <property type="entry name" value="Rhomboid-like_sf"/>
</dbReference>
<evidence type="ECO:0000256" key="2">
    <source>
        <dbReference type="ARBA" id="ARBA00022692"/>
    </source>
</evidence>
<keyword evidence="2 5" id="KW-0812">Transmembrane</keyword>
<dbReference type="InterPro" id="IPR022764">
    <property type="entry name" value="Peptidase_S54_rhomboid_dom"/>
</dbReference>
<dbReference type="GO" id="GO:0004252">
    <property type="term" value="F:serine-type endopeptidase activity"/>
    <property type="evidence" value="ECO:0007669"/>
    <property type="project" value="InterPro"/>
</dbReference>
<name>A0A8J6NI45_9CHLR</name>
<sequence>MNETPAPNYAQETPPQAVNIALPSVLPRVTYAIIGVTIFVYLLQMASQFFFSGADYPAFMGMKINEAILAGQIWRLITPVLLHGSLLHIGFNMYALFAIGAGMESRMGHLRFLMLYLVSGFAGNVFSFYFTGANSLGASTAVFGLLAAEGVFLYLNKGLFGQRAQRALRNIVMVAGVNLFIGLSPGIDNWGHIGGLLGGLIFAWFGGPRWEVEGIYPLVQVVDHRNLRDAITGGLVVVGIFGVVAILKIF</sequence>
<keyword evidence="4 5" id="KW-0472">Membrane</keyword>
<reference evidence="7 8" key="1">
    <citation type="submission" date="2020-08" db="EMBL/GenBank/DDBJ databases">
        <title>Bridging the membrane lipid divide: bacteria of the FCB group superphylum have the potential to synthesize archaeal ether lipids.</title>
        <authorList>
            <person name="Villanueva L."/>
            <person name="Von Meijenfeldt F.A.B."/>
            <person name="Westbye A.B."/>
            <person name="Yadav S."/>
            <person name="Hopmans E.C."/>
            <person name="Dutilh B.E."/>
            <person name="Sinninghe Damste J.S."/>
        </authorList>
    </citation>
    <scope>NUCLEOTIDE SEQUENCE [LARGE SCALE GENOMIC DNA]</scope>
    <source>
        <strain evidence="7">NIOZ-UU36</strain>
    </source>
</reference>
<comment type="subcellular location">
    <subcellularLocation>
        <location evidence="1">Membrane</location>
        <topology evidence="1">Multi-pass membrane protein</topology>
    </subcellularLocation>
</comment>
<evidence type="ECO:0000313" key="8">
    <source>
        <dbReference type="Proteomes" id="UP000614469"/>
    </source>
</evidence>
<dbReference type="Pfam" id="PF01694">
    <property type="entry name" value="Rhomboid"/>
    <property type="match status" value="1"/>
</dbReference>
<dbReference type="Proteomes" id="UP000614469">
    <property type="component" value="Unassembled WGS sequence"/>
</dbReference>
<gene>
    <name evidence="7" type="ORF">H8E29_04200</name>
</gene>
<dbReference type="EMBL" id="JACNJN010000066">
    <property type="protein sequence ID" value="MBC8334445.1"/>
    <property type="molecule type" value="Genomic_DNA"/>
</dbReference>
<dbReference type="AlphaFoldDB" id="A0A8J6NI45"/>
<feature type="transmembrane region" description="Helical" evidence="5">
    <location>
        <begin position="227"/>
        <end position="247"/>
    </location>
</feature>
<dbReference type="GO" id="GO:0016020">
    <property type="term" value="C:membrane"/>
    <property type="evidence" value="ECO:0007669"/>
    <property type="project" value="UniProtKB-SubCell"/>
</dbReference>
<evidence type="ECO:0000313" key="7">
    <source>
        <dbReference type="EMBL" id="MBC8334445.1"/>
    </source>
</evidence>
<accession>A0A8J6NI45</accession>
<dbReference type="PANTHER" id="PTHR43731">
    <property type="entry name" value="RHOMBOID PROTEASE"/>
    <property type="match status" value="1"/>
</dbReference>
<feature type="domain" description="Peptidase S54 rhomboid" evidence="6">
    <location>
        <begin position="71"/>
        <end position="207"/>
    </location>
</feature>
<feature type="transmembrane region" description="Helical" evidence="5">
    <location>
        <begin position="136"/>
        <end position="155"/>
    </location>
</feature>
<evidence type="ECO:0000256" key="4">
    <source>
        <dbReference type="ARBA" id="ARBA00023136"/>
    </source>
</evidence>
<feature type="transmembrane region" description="Helical" evidence="5">
    <location>
        <begin position="80"/>
        <end position="100"/>
    </location>
</feature>
<keyword evidence="7" id="KW-0645">Protease</keyword>
<dbReference type="GO" id="GO:0006508">
    <property type="term" value="P:proteolysis"/>
    <property type="evidence" value="ECO:0007669"/>
    <property type="project" value="UniProtKB-KW"/>
</dbReference>
<feature type="transmembrane region" description="Helical" evidence="5">
    <location>
        <begin position="29"/>
        <end position="51"/>
    </location>
</feature>
<evidence type="ECO:0000256" key="1">
    <source>
        <dbReference type="ARBA" id="ARBA00004141"/>
    </source>
</evidence>
<evidence type="ECO:0000259" key="6">
    <source>
        <dbReference type="Pfam" id="PF01694"/>
    </source>
</evidence>
<feature type="transmembrane region" description="Helical" evidence="5">
    <location>
        <begin position="167"/>
        <end position="184"/>
    </location>
</feature>
<dbReference type="InterPro" id="IPR050925">
    <property type="entry name" value="Rhomboid_protease_S54"/>
</dbReference>
<dbReference type="Gene3D" id="1.20.1540.10">
    <property type="entry name" value="Rhomboid-like"/>
    <property type="match status" value="1"/>
</dbReference>
<evidence type="ECO:0000256" key="3">
    <source>
        <dbReference type="ARBA" id="ARBA00022989"/>
    </source>
</evidence>
<keyword evidence="7" id="KW-0378">Hydrolase</keyword>
<keyword evidence="3 5" id="KW-1133">Transmembrane helix</keyword>
<feature type="transmembrane region" description="Helical" evidence="5">
    <location>
        <begin position="112"/>
        <end position="130"/>
    </location>
</feature>
<dbReference type="PANTHER" id="PTHR43731:SF26">
    <property type="entry name" value="RHOMBOID-LIKE PROTEIN 10, CHLOROPLASTIC"/>
    <property type="match status" value="1"/>
</dbReference>
<proteinExistence type="predicted"/>
<organism evidence="7 8">
    <name type="scientific">Candidatus Desulfolinea nitratireducens</name>
    <dbReference type="NCBI Taxonomy" id="2841698"/>
    <lineage>
        <taxon>Bacteria</taxon>
        <taxon>Bacillati</taxon>
        <taxon>Chloroflexota</taxon>
        <taxon>Anaerolineae</taxon>
        <taxon>Anaerolineales</taxon>
        <taxon>Anaerolineales incertae sedis</taxon>
        <taxon>Candidatus Desulfolinea</taxon>
    </lineage>
</organism>
<evidence type="ECO:0000256" key="5">
    <source>
        <dbReference type="SAM" id="Phobius"/>
    </source>
</evidence>
<dbReference type="SUPFAM" id="SSF144091">
    <property type="entry name" value="Rhomboid-like"/>
    <property type="match status" value="1"/>
</dbReference>